<dbReference type="AlphaFoldDB" id="A0A061A8C5"/>
<dbReference type="Proteomes" id="UP000032434">
    <property type="component" value="Chromosome 1"/>
</dbReference>
<keyword evidence="2" id="KW-1185">Reference proteome</keyword>
<accession>A0A061A8C5</accession>
<dbReference type="STRING" id="35623.Aocu_00700"/>
<dbReference type="PATRIC" id="fig|35623.3.peg.69"/>
<evidence type="ECO:0000313" key="2">
    <source>
        <dbReference type="Proteomes" id="UP000032434"/>
    </source>
</evidence>
<dbReference type="InParanoid" id="A0A061A8C5"/>
<protein>
    <submittedName>
        <fullName evidence="1">Uncharacterized protein</fullName>
    </submittedName>
</protein>
<proteinExistence type="predicted"/>
<dbReference type="RefSeq" id="WP_168711918.1">
    <property type="nucleotide sequence ID" value="NZ_UFRU01000001.1"/>
</dbReference>
<dbReference type="EMBL" id="LK028559">
    <property type="protein sequence ID" value="CDR30143.1"/>
    <property type="molecule type" value="Genomic_DNA"/>
</dbReference>
<gene>
    <name evidence="1" type="ORF">Aocu_00700</name>
</gene>
<dbReference type="KEGG" id="aoc:Aocu_00700"/>
<organism evidence="1 2">
    <name type="scientific">Acholeplasma oculi</name>
    <dbReference type="NCBI Taxonomy" id="35623"/>
    <lineage>
        <taxon>Bacteria</taxon>
        <taxon>Bacillati</taxon>
        <taxon>Mycoplasmatota</taxon>
        <taxon>Mollicutes</taxon>
        <taxon>Acholeplasmatales</taxon>
        <taxon>Acholeplasmataceae</taxon>
        <taxon>Acholeplasma</taxon>
    </lineage>
</organism>
<reference evidence="2" key="1">
    <citation type="submission" date="2014-05" db="EMBL/GenBank/DDBJ databases">
        <authorList>
            <person name="Kube M."/>
        </authorList>
    </citation>
    <scope>NUCLEOTIDE SEQUENCE [LARGE SCALE GENOMIC DNA]</scope>
</reference>
<sequence length="50" mass="5589">MTTNSNYFLYTLMSMTYPNIETDDFIIDLFAGPYSVVGKSRLKSLKSGAS</sequence>
<dbReference type="HOGENOM" id="CLU_3113371_0_0_14"/>
<evidence type="ECO:0000313" key="1">
    <source>
        <dbReference type="EMBL" id="CDR30143.1"/>
    </source>
</evidence>
<name>A0A061A8C5_9MOLU</name>